<evidence type="ECO:0000256" key="2">
    <source>
        <dbReference type="ARBA" id="ARBA00004370"/>
    </source>
</evidence>
<feature type="domain" description="Dihydroorotate dehydrogenase catalytic" evidence="12">
    <location>
        <begin position="48"/>
        <end position="321"/>
    </location>
</feature>
<dbReference type="EMBL" id="BSFP01000024">
    <property type="protein sequence ID" value="GLL02461.1"/>
    <property type="molecule type" value="Genomic_DNA"/>
</dbReference>
<feature type="binding site" evidence="11">
    <location>
        <position position="174"/>
    </location>
    <ligand>
        <name>FMN</name>
        <dbReference type="ChEBI" id="CHEBI:58210"/>
    </ligand>
</feature>
<evidence type="ECO:0000256" key="9">
    <source>
        <dbReference type="ARBA" id="ARBA00023136"/>
    </source>
</evidence>
<evidence type="ECO:0000313" key="14">
    <source>
        <dbReference type="Proteomes" id="UP001143480"/>
    </source>
</evidence>
<gene>
    <name evidence="11 13" type="primary">pyrD</name>
    <name evidence="13" type="ORF">GCM10017581_042030</name>
</gene>
<comment type="similarity">
    <text evidence="4 11">Belongs to the dihydroorotate dehydrogenase family. Type 2 subfamily.</text>
</comment>
<keyword evidence="6 11" id="KW-0288">FMN</keyword>
<evidence type="ECO:0000256" key="10">
    <source>
        <dbReference type="ARBA" id="ARBA00048639"/>
    </source>
</evidence>
<sequence>MTTYERIVRPVLFRLGGGDAESVHERTLRALARLPRARRPYSPPGARRTVFGVDFPNPVGLAAGMDKDGRALGAWPRLGFGFVEVGTVTRHAQPGNERPRLFRLPEHEAIVNRMGFNNAGADALAARLRALGPLPVPLGISLGKSKVTPLTGAVEDYVHSFRQLYGLGSYFAVNVSSPNTPGLRELQDKAHLSALLGALRAEALTLGGPVPILVKVAPDLTDAALGDLLDVCLGLDVAGLIATNTTVERPGVDTLEAGGLSGRPLAPRALEVVRFVAKESGLPVIGVGGITRPDDAQRMLDAGAALVQLYTGFIYRGPALVRGAVAATRSVS</sequence>
<comment type="caution">
    <text evidence="13">The sequence shown here is derived from an EMBL/GenBank/DDBJ whole genome shotgun (WGS) entry which is preliminary data.</text>
</comment>
<dbReference type="SUPFAM" id="SSF51395">
    <property type="entry name" value="FMN-linked oxidoreductases"/>
    <property type="match status" value="1"/>
</dbReference>
<dbReference type="Gene3D" id="3.20.20.70">
    <property type="entry name" value="Aldolase class I"/>
    <property type="match status" value="1"/>
</dbReference>
<evidence type="ECO:0000256" key="11">
    <source>
        <dbReference type="HAMAP-Rule" id="MF_00225"/>
    </source>
</evidence>
<keyword evidence="11" id="KW-1003">Cell membrane</keyword>
<dbReference type="Proteomes" id="UP001143480">
    <property type="component" value="Unassembled WGS sequence"/>
</dbReference>
<keyword evidence="5 11" id="KW-0285">Flavoprotein</keyword>
<dbReference type="GO" id="GO:0005886">
    <property type="term" value="C:plasma membrane"/>
    <property type="evidence" value="ECO:0007669"/>
    <property type="project" value="UniProtKB-SubCell"/>
</dbReference>
<keyword evidence="8 11" id="KW-0560">Oxidoreductase</keyword>
<feature type="binding site" evidence="11">
    <location>
        <position position="262"/>
    </location>
    <ligand>
        <name>FMN</name>
        <dbReference type="ChEBI" id="CHEBI:58210"/>
    </ligand>
</feature>
<evidence type="ECO:0000313" key="13">
    <source>
        <dbReference type="EMBL" id="GLL02461.1"/>
    </source>
</evidence>
<dbReference type="GO" id="GO:0006207">
    <property type="term" value="P:'de novo' pyrimidine nucleobase biosynthetic process"/>
    <property type="evidence" value="ECO:0007669"/>
    <property type="project" value="UniProtKB-UniRule"/>
</dbReference>
<dbReference type="InterPro" id="IPR001295">
    <property type="entry name" value="Dihydroorotate_DH_CS"/>
</dbReference>
<dbReference type="InterPro" id="IPR013785">
    <property type="entry name" value="Aldolase_TIM"/>
</dbReference>
<dbReference type="RefSeq" id="WP_261960499.1">
    <property type="nucleotide sequence ID" value="NZ_BAAAXA010000001.1"/>
</dbReference>
<evidence type="ECO:0000256" key="1">
    <source>
        <dbReference type="ARBA" id="ARBA00003125"/>
    </source>
</evidence>
<accession>A0A9W6KI13</accession>
<dbReference type="GO" id="GO:0044205">
    <property type="term" value="P:'de novo' UMP biosynthetic process"/>
    <property type="evidence" value="ECO:0007669"/>
    <property type="project" value="UniProtKB-UniRule"/>
</dbReference>
<feature type="binding site" evidence="11">
    <location>
        <begin position="112"/>
        <end position="116"/>
    </location>
    <ligand>
        <name>substrate</name>
    </ligand>
</feature>
<dbReference type="InterPro" id="IPR050074">
    <property type="entry name" value="DHO_dehydrogenase"/>
</dbReference>
<feature type="binding site" evidence="11">
    <location>
        <position position="141"/>
    </location>
    <ligand>
        <name>FMN</name>
        <dbReference type="ChEBI" id="CHEBI:58210"/>
    </ligand>
</feature>
<keyword evidence="14" id="KW-1185">Reference proteome</keyword>
<dbReference type="PANTHER" id="PTHR48109">
    <property type="entry name" value="DIHYDROOROTATE DEHYDROGENASE (QUINONE), MITOCHONDRIAL-RELATED"/>
    <property type="match status" value="1"/>
</dbReference>
<feature type="active site" description="Nucleophile" evidence="11">
    <location>
        <position position="177"/>
    </location>
</feature>
<keyword evidence="7 11" id="KW-0665">Pyrimidine biosynthesis</keyword>
<feature type="binding site" evidence="11">
    <location>
        <position position="87"/>
    </location>
    <ligand>
        <name>FMN</name>
        <dbReference type="ChEBI" id="CHEBI:58210"/>
    </ligand>
</feature>
<feature type="binding site" evidence="11">
    <location>
        <begin position="244"/>
        <end position="245"/>
    </location>
    <ligand>
        <name>substrate</name>
    </ligand>
</feature>
<dbReference type="NCBIfam" id="TIGR01036">
    <property type="entry name" value="pyrD_sub2"/>
    <property type="match status" value="1"/>
</dbReference>
<evidence type="ECO:0000256" key="7">
    <source>
        <dbReference type="ARBA" id="ARBA00022975"/>
    </source>
</evidence>
<dbReference type="HAMAP" id="MF_00225">
    <property type="entry name" value="DHO_dh_type2"/>
    <property type="match status" value="1"/>
</dbReference>
<dbReference type="PIRSF" id="PIRSF000164">
    <property type="entry name" value="DHO_oxidase"/>
    <property type="match status" value="1"/>
</dbReference>
<evidence type="ECO:0000259" key="12">
    <source>
        <dbReference type="Pfam" id="PF01180"/>
    </source>
</evidence>
<dbReference type="PANTHER" id="PTHR48109:SF4">
    <property type="entry name" value="DIHYDROOROTATE DEHYDROGENASE (QUINONE), MITOCHONDRIAL"/>
    <property type="match status" value="1"/>
</dbReference>
<reference evidence="13" key="1">
    <citation type="journal article" date="2014" name="Int. J. Syst. Evol. Microbiol.">
        <title>Complete genome sequence of Corynebacterium casei LMG S-19264T (=DSM 44701T), isolated from a smear-ripened cheese.</title>
        <authorList>
            <consortium name="US DOE Joint Genome Institute (JGI-PGF)"/>
            <person name="Walter F."/>
            <person name="Albersmeier A."/>
            <person name="Kalinowski J."/>
            <person name="Ruckert C."/>
        </authorList>
    </citation>
    <scope>NUCLEOTIDE SEQUENCE</scope>
    <source>
        <strain evidence="13">VKM Ac-1321</strain>
    </source>
</reference>
<dbReference type="GO" id="GO:0106430">
    <property type="term" value="F:dihydroorotate dehydrogenase (quinone) activity"/>
    <property type="evidence" value="ECO:0007669"/>
    <property type="project" value="UniProtKB-EC"/>
</dbReference>
<comment type="cofactor">
    <cofactor evidence="11">
        <name>FMN</name>
        <dbReference type="ChEBI" id="CHEBI:58210"/>
    </cofactor>
    <text evidence="11">Binds 1 FMN per subunit.</text>
</comment>
<feature type="binding site" evidence="11">
    <location>
        <position position="215"/>
    </location>
    <ligand>
        <name>FMN</name>
        <dbReference type="ChEBI" id="CHEBI:58210"/>
    </ligand>
</feature>
<dbReference type="AlphaFoldDB" id="A0A9W6KI13"/>
<feature type="binding site" evidence="11">
    <location>
        <position position="243"/>
    </location>
    <ligand>
        <name>FMN</name>
        <dbReference type="ChEBI" id="CHEBI:58210"/>
    </ligand>
</feature>
<evidence type="ECO:0000256" key="3">
    <source>
        <dbReference type="ARBA" id="ARBA00005161"/>
    </source>
</evidence>
<dbReference type="EC" id="1.3.5.2" evidence="11"/>
<dbReference type="InterPro" id="IPR005720">
    <property type="entry name" value="Dihydroorotate_DH_cat"/>
</dbReference>
<dbReference type="NCBIfam" id="NF003652">
    <property type="entry name" value="PRK05286.2-5"/>
    <property type="match status" value="1"/>
</dbReference>
<organism evidence="13 14">
    <name type="scientific">Dactylosporangium matsuzakiense</name>
    <dbReference type="NCBI Taxonomy" id="53360"/>
    <lineage>
        <taxon>Bacteria</taxon>
        <taxon>Bacillati</taxon>
        <taxon>Actinomycetota</taxon>
        <taxon>Actinomycetes</taxon>
        <taxon>Micromonosporales</taxon>
        <taxon>Micromonosporaceae</taxon>
        <taxon>Dactylosporangium</taxon>
    </lineage>
</organism>
<evidence type="ECO:0000256" key="4">
    <source>
        <dbReference type="ARBA" id="ARBA00005359"/>
    </source>
</evidence>
<feature type="binding site" evidence="11">
    <location>
        <position position="179"/>
    </location>
    <ligand>
        <name>substrate</name>
    </ligand>
</feature>
<reference evidence="13" key="2">
    <citation type="submission" date="2023-01" db="EMBL/GenBank/DDBJ databases">
        <authorList>
            <person name="Sun Q."/>
            <person name="Evtushenko L."/>
        </authorList>
    </citation>
    <scope>NUCLEOTIDE SEQUENCE</scope>
    <source>
        <strain evidence="13">VKM Ac-1321</strain>
    </source>
</reference>
<comment type="subcellular location">
    <subcellularLocation>
        <location evidence="11">Cell membrane</location>
        <topology evidence="11">Peripheral membrane protein</topology>
    </subcellularLocation>
    <subcellularLocation>
        <location evidence="2">Membrane</location>
    </subcellularLocation>
</comment>
<dbReference type="CDD" id="cd04738">
    <property type="entry name" value="DHOD_2_like"/>
    <property type="match status" value="1"/>
</dbReference>
<dbReference type="InterPro" id="IPR012135">
    <property type="entry name" value="Dihydroorotate_DH_1_2"/>
</dbReference>
<protein>
    <recommendedName>
        <fullName evidence="11">Dihydroorotate dehydrogenase (quinone)</fullName>
        <ecNumber evidence="11">1.3.5.2</ecNumber>
    </recommendedName>
    <alternativeName>
        <fullName evidence="11">DHOdehase</fullName>
        <shortName evidence="11">DHOD</shortName>
        <shortName evidence="11">DHODase</shortName>
    </alternativeName>
    <alternativeName>
        <fullName evidence="11">Dihydroorotate oxidase</fullName>
    </alternativeName>
</protein>
<name>A0A9W6KI13_9ACTN</name>
<dbReference type="GO" id="GO:0005737">
    <property type="term" value="C:cytoplasm"/>
    <property type="evidence" value="ECO:0007669"/>
    <property type="project" value="InterPro"/>
</dbReference>
<feature type="binding site" evidence="11">
    <location>
        <begin position="310"/>
        <end position="311"/>
    </location>
    <ligand>
        <name>FMN</name>
        <dbReference type="ChEBI" id="CHEBI:58210"/>
    </ligand>
</feature>
<comment type="subunit">
    <text evidence="11">Monomer.</text>
</comment>
<proteinExistence type="inferred from homology"/>
<feature type="binding site" evidence="11">
    <location>
        <position position="289"/>
    </location>
    <ligand>
        <name>FMN</name>
        <dbReference type="ChEBI" id="CHEBI:58210"/>
    </ligand>
</feature>
<keyword evidence="9 11" id="KW-0472">Membrane</keyword>
<dbReference type="Pfam" id="PF01180">
    <property type="entry name" value="DHO_dh"/>
    <property type="match status" value="1"/>
</dbReference>
<feature type="binding site" evidence="11">
    <location>
        <position position="174"/>
    </location>
    <ligand>
        <name>substrate</name>
    </ligand>
</feature>
<evidence type="ECO:0000256" key="8">
    <source>
        <dbReference type="ARBA" id="ARBA00023002"/>
    </source>
</evidence>
<dbReference type="PROSITE" id="PS00911">
    <property type="entry name" value="DHODEHASE_1"/>
    <property type="match status" value="1"/>
</dbReference>
<comment type="function">
    <text evidence="1 11">Catalyzes the conversion of dihydroorotate to orotate with quinone as electron acceptor.</text>
</comment>
<evidence type="ECO:0000256" key="6">
    <source>
        <dbReference type="ARBA" id="ARBA00022643"/>
    </source>
</evidence>
<dbReference type="InterPro" id="IPR005719">
    <property type="entry name" value="Dihydroorotate_DH_2"/>
</dbReference>
<feature type="binding site" evidence="11">
    <location>
        <position position="67"/>
    </location>
    <ligand>
        <name>substrate</name>
    </ligand>
</feature>
<evidence type="ECO:0000256" key="5">
    <source>
        <dbReference type="ARBA" id="ARBA00022630"/>
    </source>
</evidence>
<comment type="catalytic activity">
    <reaction evidence="10 11">
        <text>(S)-dihydroorotate + a quinone = orotate + a quinol</text>
        <dbReference type="Rhea" id="RHEA:30187"/>
        <dbReference type="ChEBI" id="CHEBI:24646"/>
        <dbReference type="ChEBI" id="CHEBI:30839"/>
        <dbReference type="ChEBI" id="CHEBI:30864"/>
        <dbReference type="ChEBI" id="CHEBI:132124"/>
        <dbReference type="EC" id="1.3.5.2"/>
    </reaction>
</comment>
<feature type="binding site" evidence="11">
    <location>
        <begin position="63"/>
        <end position="67"/>
    </location>
    <ligand>
        <name>FMN</name>
        <dbReference type="ChEBI" id="CHEBI:58210"/>
    </ligand>
</feature>
<comment type="pathway">
    <text evidence="3 11">Pyrimidine metabolism; UMP biosynthesis via de novo pathway; orotate from (S)-dihydroorotate (quinone route): step 1/1.</text>
</comment>